<dbReference type="InterPro" id="IPR001387">
    <property type="entry name" value="Cro/C1-type_HTH"/>
</dbReference>
<feature type="domain" description="HTH cro/C1-type" evidence="1">
    <location>
        <begin position="19"/>
        <end position="50"/>
    </location>
</feature>
<protein>
    <submittedName>
        <fullName evidence="2">Helix-turn-helix protein</fullName>
    </submittedName>
</protein>
<dbReference type="SMART" id="SM00530">
    <property type="entry name" value="HTH_XRE"/>
    <property type="match status" value="1"/>
</dbReference>
<accession>A0A560FAW5</accession>
<dbReference type="Gene3D" id="1.10.260.40">
    <property type="entry name" value="lambda repressor-like DNA-binding domains"/>
    <property type="match status" value="1"/>
</dbReference>
<gene>
    <name evidence="2" type="ORF">FBZ89_109114</name>
</gene>
<dbReference type="GO" id="GO:0003677">
    <property type="term" value="F:DNA binding"/>
    <property type="evidence" value="ECO:0007669"/>
    <property type="project" value="InterPro"/>
</dbReference>
<evidence type="ECO:0000313" key="3">
    <source>
        <dbReference type="Proteomes" id="UP000319859"/>
    </source>
</evidence>
<dbReference type="SUPFAM" id="SSF47413">
    <property type="entry name" value="lambda repressor-like DNA-binding domains"/>
    <property type="match status" value="1"/>
</dbReference>
<comment type="caution">
    <text evidence="2">The sequence shown here is derived from an EMBL/GenBank/DDBJ whole genome shotgun (WGS) entry which is preliminary data.</text>
</comment>
<organism evidence="2 3">
    <name type="scientific">Nitrospirillum amazonense</name>
    <dbReference type="NCBI Taxonomy" id="28077"/>
    <lineage>
        <taxon>Bacteria</taxon>
        <taxon>Pseudomonadati</taxon>
        <taxon>Pseudomonadota</taxon>
        <taxon>Alphaproteobacteria</taxon>
        <taxon>Rhodospirillales</taxon>
        <taxon>Azospirillaceae</taxon>
        <taxon>Nitrospirillum</taxon>
    </lineage>
</organism>
<evidence type="ECO:0000259" key="1">
    <source>
        <dbReference type="PROSITE" id="PS50943"/>
    </source>
</evidence>
<dbReference type="Pfam" id="PF01381">
    <property type="entry name" value="HTH_3"/>
    <property type="match status" value="1"/>
</dbReference>
<reference evidence="2 3" key="1">
    <citation type="submission" date="2019-06" db="EMBL/GenBank/DDBJ databases">
        <title>Genomic Encyclopedia of Type Strains, Phase IV (KMG-V): Genome sequencing to study the core and pangenomes of soil and plant-associated prokaryotes.</title>
        <authorList>
            <person name="Whitman W."/>
        </authorList>
    </citation>
    <scope>NUCLEOTIDE SEQUENCE [LARGE SCALE GENOMIC DNA]</scope>
    <source>
        <strain evidence="2 3">BR 11880</strain>
    </source>
</reference>
<dbReference type="CDD" id="cd00093">
    <property type="entry name" value="HTH_XRE"/>
    <property type="match status" value="1"/>
</dbReference>
<dbReference type="Proteomes" id="UP000319859">
    <property type="component" value="Unassembled WGS sequence"/>
</dbReference>
<evidence type="ECO:0000313" key="2">
    <source>
        <dbReference type="EMBL" id="TWB18730.1"/>
    </source>
</evidence>
<dbReference type="EMBL" id="VITN01000009">
    <property type="protein sequence ID" value="TWB18730.1"/>
    <property type="molecule type" value="Genomic_DNA"/>
</dbReference>
<name>A0A560FAW5_9PROT</name>
<dbReference type="RefSeq" id="WP_145750910.1">
    <property type="nucleotide sequence ID" value="NZ_VITN01000009.1"/>
</dbReference>
<dbReference type="AlphaFoldDB" id="A0A560FAW5"/>
<dbReference type="PROSITE" id="PS50943">
    <property type="entry name" value="HTH_CROC1"/>
    <property type="match status" value="1"/>
</dbReference>
<sequence>MEGRSASNTVGRHTVGQDLRRLRRLRGLKQGHVAELLGVTQATVSRWERGLAWPDETHAAHIATLLSPGRAGQDAALKRLVQRSRDPVHLICDRSHRLLAASAAREAEWTVSASTVLGLPLLSYATPQILDAEAGLAGAGWYDRPDGVLDLETETNHRPDLLIRRSRMRWERLLLEDGTAGRLVTTLRWGAPEATKN</sequence>
<dbReference type="InterPro" id="IPR010982">
    <property type="entry name" value="Lambda_DNA-bd_dom_sf"/>
</dbReference>
<dbReference type="OrthoDB" id="123556at2"/>
<proteinExistence type="predicted"/>